<reference evidence="2 3" key="1">
    <citation type="journal article" date="2019" name="Commun. Biol.">
        <title>The bagworm genome reveals a unique fibroin gene that provides high tensile strength.</title>
        <authorList>
            <person name="Kono N."/>
            <person name="Nakamura H."/>
            <person name="Ohtoshi R."/>
            <person name="Tomita M."/>
            <person name="Numata K."/>
            <person name="Arakawa K."/>
        </authorList>
    </citation>
    <scope>NUCLEOTIDE SEQUENCE [LARGE SCALE GENOMIC DNA]</scope>
</reference>
<name>A0A4C1TWQ1_EUMVA</name>
<dbReference type="Proteomes" id="UP000299102">
    <property type="component" value="Unassembled WGS sequence"/>
</dbReference>
<evidence type="ECO:0008006" key="4">
    <source>
        <dbReference type="Google" id="ProtNLM"/>
    </source>
</evidence>
<evidence type="ECO:0000313" key="3">
    <source>
        <dbReference type="Proteomes" id="UP000299102"/>
    </source>
</evidence>
<evidence type="ECO:0000313" key="2">
    <source>
        <dbReference type="EMBL" id="GBP18485.1"/>
    </source>
</evidence>
<accession>A0A4C1TWQ1</accession>
<dbReference type="AlphaFoldDB" id="A0A4C1TWQ1"/>
<comment type="caution">
    <text evidence="2">The sequence shown here is derived from an EMBL/GenBank/DDBJ whole genome shotgun (WGS) entry which is preliminary data.</text>
</comment>
<gene>
    <name evidence="2" type="ORF">EVAR_93890_1</name>
</gene>
<evidence type="ECO:0000256" key="1">
    <source>
        <dbReference type="SAM" id="MobiDB-lite"/>
    </source>
</evidence>
<organism evidence="2 3">
    <name type="scientific">Eumeta variegata</name>
    <name type="common">Bagworm moth</name>
    <name type="synonym">Eumeta japonica</name>
    <dbReference type="NCBI Taxonomy" id="151549"/>
    <lineage>
        <taxon>Eukaryota</taxon>
        <taxon>Metazoa</taxon>
        <taxon>Ecdysozoa</taxon>
        <taxon>Arthropoda</taxon>
        <taxon>Hexapoda</taxon>
        <taxon>Insecta</taxon>
        <taxon>Pterygota</taxon>
        <taxon>Neoptera</taxon>
        <taxon>Endopterygota</taxon>
        <taxon>Lepidoptera</taxon>
        <taxon>Glossata</taxon>
        <taxon>Ditrysia</taxon>
        <taxon>Tineoidea</taxon>
        <taxon>Psychidae</taxon>
        <taxon>Oiketicinae</taxon>
        <taxon>Eumeta</taxon>
    </lineage>
</organism>
<dbReference type="OrthoDB" id="7443850at2759"/>
<protein>
    <recommendedName>
        <fullName evidence="4">Ig-like domain-containing protein</fullName>
    </recommendedName>
</protein>
<proteinExistence type="predicted"/>
<sequence length="116" mass="13020">MLTFELFSKRNIEARTQRHGSAPPSSAKQTKHSRAISLRKHFRSVASVTHEDAGNYTCSLNKPIQMRATARVHVLQGSSLAELQSGVRSRGVSDFLLILSLLATNIPRRRELIRVR</sequence>
<dbReference type="EMBL" id="BGZK01000097">
    <property type="protein sequence ID" value="GBP18485.1"/>
    <property type="molecule type" value="Genomic_DNA"/>
</dbReference>
<feature type="region of interest" description="Disordered" evidence="1">
    <location>
        <begin position="13"/>
        <end position="34"/>
    </location>
</feature>
<keyword evidence="3" id="KW-1185">Reference proteome</keyword>